<comment type="caution">
    <text evidence="1">The sequence shown here is derived from an EMBL/GenBank/DDBJ whole genome shotgun (WGS) entry which is preliminary data.</text>
</comment>
<proteinExistence type="predicted"/>
<dbReference type="OrthoDB" id="7585928at2"/>
<evidence type="ECO:0000313" key="1">
    <source>
        <dbReference type="EMBL" id="EFH09023.1"/>
    </source>
</evidence>
<organism evidence="1 2">
    <name type="scientific">Pseudoroseomonas cervicalis ATCC 49957</name>
    <dbReference type="NCBI Taxonomy" id="525371"/>
    <lineage>
        <taxon>Bacteria</taxon>
        <taxon>Pseudomonadati</taxon>
        <taxon>Pseudomonadota</taxon>
        <taxon>Alphaproteobacteria</taxon>
        <taxon>Acetobacterales</taxon>
        <taxon>Roseomonadaceae</taxon>
        <taxon>Roseomonas</taxon>
    </lineage>
</organism>
<dbReference type="EMBL" id="ADVL01001006">
    <property type="protein sequence ID" value="EFH09023.1"/>
    <property type="molecule type" value="Genomic_DNA"/>
</dbReference>
<reference evidence="1 2" key="1">
    <citation type="submission" date="2010-04" db="EMBL/GenBank/DDBJ databases">
        <authorList>
            <person name="Qin X."/>
            <person name="Bachman B."/>
            <person name="Battles P."/>
            <person name="Bell A."/>
            <person name="Bess C."/>
            <person name="Bickham C."/>
            <person name="Chaboub L."/>
            <person name="Chen D."/>
            <person name="Coyle M."/>
            <person name="Deiros D.R."/>
            <person name="Dinh H."/>
            <person name="Forbes L."/>
            <person name="Fowler G."/>
            <person name="Francisco L."/>
            <person name="Fu Q."/>
            <person name="Gubbala S."/>
            <person name="Hale W."/>
            <person name="Han Y."/>
            <person name="Hemphill L."/>
            <person name="Highlander S.K."/>
            <person name="Hirani K."/>
            <person name="Hogues M."/>
            <person name="Jackson L."/>
            <person name="Jakkamsetti A."/>
            <person name="Javaid M."/>
            <person name="Jiang H."/>
            <person name="Korchina V."/>
            <person name="Kovar C."/>
            <person name="Lara F."/>
            <person name="Lee S."/>
            <person name="Mata R."/>
            <person name="Mathew T."/>
            <person name="Moen C."/>
            <person name="Morales K."/>
            <person name="Munidasa M."/>
            <person name="Nazareth L."/>
            <person name="Ngo R."/>
            <person name="Nguyen L."/>
            <person name="Okwuonu G."/>
            <person name="Ongeri F."/>
            <person name="Patil S."/>
            <person name="Petrosino J."/>
            <person name="Pham C."/>
            <person name="Pham P."/>
            <person name="Pu L.-L."/>
            <person name="Puazo M."/>
            <person name="Raj R."/>
            <person name="Reid J."/>
            <person name="Rouhana J."/>
            <person name="Saada N."/>
            <person name="Shang Y."/>
            <person name="Simmons D."/>
            <person name="Thornton R."/>
            <person name="Warren J."/>
            <person name="Weissenberger G."/>
            <person name="Zhang J."/>
            <person name="Zhang L."/>
            <person name="Zhou C."/>
            <person name="Zhu D."/>
            <person name="Muzny D."/>
            <person name="Worley K."/>
            <person name="Gibbs R."/>
        </authorList>
    </citation>
    <scope>NUCLEOTIDE SEQUENCE [LARGE SCALE GENOMIC DNA]</scope>
    <source>
        <strain evidence="1 2">ATCC 49957</strain>
    </source>
</reference>
<evidence type="ECO:0000313" key="2">
    <source>
        <dbReference type="Proteomes" id="UP000005324"/>
    </source>
</evidence>
<dbReference type="Proteomes" id="UP000005324">
    <property type="component" value="Unassembled WGS sequence"/>
</dbReference>
<dbReference type="HOGENOM" id="CLU_173207_0_0_5"/>
<feature type="non-terminal residue" evidence="1">
    <location>
        <position position="68"/>
    </location>
</feature>
<dbReference type="AlphaFoldDB" id="D5RUJ7"/>
<name>D5RUJ7_9PROT</name>
<protein>
    <submittedName>
        <fullName evidence="1">Uncharacterized protein</fullName>
    </submittedName>
</protein>
<accession>D5RUJ7</accession>
<sequence>MPFHLAGTVAVLEGHCSIEEAETLAEALRGLAQPQVDLAGCAHLHLAVLQTLLALRPALAAPPADPLL</sequence>
<keyword evidence="2" id="KW-1185">Reference proteome</keyword>
<gene>
    <name evidence="1" type="ORF">HMPREF0731_4759</name>
</gene>
<dbReference type="RefSeq" id="WP_007006153.1">
    <property type="nucleotide sequence ID" value="NZ_GG770939.1"/>
</dbReference>